<evidence type="ECO:0000313" key="3">
    <source>
        <dbReference type="EMBL" id="CEH13748.1"/>
    </source>
</evidence>
<organism evidence="3 4">
    <name type="scientific">Ceraceosorus bombacis</name>
    <dbReference type="NCBI Taxonomy" id="401625"/>
    <lineage>
        <taxon>Eukaryota</taxon>
        <taxon>Fungi</taxon>
        <taxon>Dikarya</taxon>
        <taxon>Basidiomycota</taxon>
        <taxon>Ustilaginomycotina</taxon>
        <taxon>Exobasidiomycetes</taxon>
        <taxon>Ceraceosorales</taxon>
        <taxon>Ceraceosoraceae</taxon>
        <taxon>Ceraceosorus</taxon>
    </lineage>
</organism>
<sequence length="217" mass="22965">MVSLRLLSLSALVLAAASAASAATVTFDCSKVPNICSNDCYALKCAGKPSTLHRNSAAATDNRNHNACKSPNRCSGNPDDSNSCDEYPYASTSEGGAGAVTRCVPAHENSVQGGTLSSFYTRSNVQQGDAYNVAFTGTSGLQYCGGSCSNSGNEVQRRGMLFNKRQQVTLHAERRFKLENGAEILMFEPIAKRGAFNSLVGQTVHLNDADVKVVEAL</sequence>
<dbReference type="AlphaFoldDB" id="A0A0P1BEH6"/>
<dbReference type="Pfam" id="PF14040">
    <property type="entry name" value="DNase_NucA_NucB"/>
    <property type="match status" value="1"/>
</dbReference>
<evidence type="ECO:0000256" key="1">
    <source>
        <dbReference type="SAM" id="SignalP"/>
    </source>
</evidence>
<proteinExistence type="predicted"/>
<keyword evidence="1" id="KW-0732">Signal</keyword>
<dbReference type="InterPro" id="IPR029476">
    <property type="entry name" value="DNase_NucA_NucB"/>
</dbReference>
<accession>A0A0P1BEH6</accession>
<dbReference type="STRING" id="401625.A0A0P1BEH6"/>
<reference evidence="3 4" key="1">
    <citation type="submission" date="2014-09" db="EMBL/GenBank/DDBJ databases">
        <authorList>
            <person name="Magalhaes I.L.F."/>
            <person name="Oliveira U."/>
            <person name="Santos F.R."/>
            <person name="Vidigal T.H.D.A."/>
            <person name="Brescovit A.D."/>
            <person name="Santos A.J."/>
        </authorList>
    </citation>
    <scope>NUCLEOTIDE SEQUENCE [LARGE SCALE GENOMIC DNA]</scope>
</reference>
<dbReference type="OrthoDB" id="3259102at2759"/>
<feature type="chain" id="PRO_5006059432" description="Deoxyribonuclease NucA/NucB domain-containing protein" evidence="1">
    <location>
        <begin position="23"/>
        <end position="217"/>
    </location>
</feature>
<feature type="domain" description="Deoxyribonuclease NucA/NucB" evidence="2">
    <location>
        <begin position="40"/>
        <end position="133"/>
    </location>
</feature>
<name>A0A0P1BEH6_9BASI</name>
<keyword evidence="4" id="KW-1185">Reference proteome</keyword>
<dbReference type="EMBL" id="CCYA01000230">
    <property type="protein sequence ID" value="CEH13748.1"/>
    <property type="molecule type" value="Genomic_DNA"/>
</dbReference>
<protein>
    <recommendedName>
        <fullName evidence="2">Deoxyribonuclease NucA/NucB domain-containing protein</fullName>
    </recommendedName>
</protein>
<evidence type="ECO:0000313" key="4">
    <source>
        <dbReference type="Proteomes" id="UP000054845"/>
    </source>
</evidence>
<feature type="signal peptide" evidence="1">
    <location>
        <begin position="1"/>
        <end position="22"/>
    </location>
</feature>
<dbReference type="Proteomes" id="UP000054845">
    <property type="component" value="Unassembled WGS sequence"/>
</dbReference>
<evidence type="ECO:0000259" key="2">
    <source>
        <dbReference type="Pfam" id="PF14040"/>
    </source>
</evidence>